<evidence type="ECO:0000313" key="2">
    <source>
        <dbReference type="EMBL" id="PFX11992.1"/>
    </source>
</evidence>
<dbReference type="Proteomes" id="UP000225706">
    <property type="component" value="Unassembled WGS sequence"/>
</dbReference>
<dbReference type="EMBL" id="LSMT01001673">
    <property type="protein sequence ID" value="PFX11992.1"/>
    <property type="molecule type" value="Genomic_DNA"/>
</dbReference>
<reference evidence="3" key="1">
    <citation type="journal article" date="2017" name="bioRxiv">
        <title>Comparative analysis of the genomes of Stylophora pistillata and Acropora digitifera provides evidence for extensive differences between species of corals.</title>
        <authorList>
            <person name="Voolstra C.R."/>
            <person name="Li Y."/>
            <person name="Liew Y.J."/>
            <person name="Baumgarten S."/>
            <person name="Zoccola D."/>
            <person name="Flot J.-F."/>
            <person name="Tambutte S."/>
            <person name="Allemand D."/>
            <person name="Aranda M."/>
        </authorList>
    </citation>
    <scope>NUCLEOTIDE SEQUENCE [LARGE SCALE GENOMIC DNA]</scope>
</reference>
<organism evidence="2 3">
    <name type="scientific">Stylophora pistillata</name>
    <name type="common">Smooth cauliflower coral</name>
    <dbReference type="NCBI Taxonomy" id="50429"/>
    <lineage>
        <taxon>Eukaryota</taxon>
        <taxon>Metazoa</taxon>
        <taxon>Cnidaria</taxon>
        <taxon>Anthozoa</taxon>
        <taxon>Hexacorallia</taxon>
        <taxon>Scleractinia</taxon>
        <taxon>Astrocoeniina</taxon>
        <taxon>Pocilloporidae</taxon>
        <taxon>Stylophora</taxon>
    </lineage>
</organism>
<evidence type="ECO:0000256" key="1">
    <source>
        <dbReference type="SAM" id="MobiDB-lite"/>
    </source>
</evidence>
<feature type="region of interest" description="Disordered" evidence="1">
    <location>
        <begin position="306"/>
        <end position="370"/>
    </location>
</feature>
<accession>A0A2B4R6Y1</accession>
<feature type="compositionally biased region" description="Acidic residues" evidence="1">
    <location>
        <begin position="318"/>
        <end position="347"/>
    </location>
</feature>
<protein>
    <submittedName>
        <fullName evidence="2">Uncharacterized protein</fullName>
    </submittedName>
</protein>
<evidence type="ECO:0000313" key="3">
    <source>
        <dbReference type="Proteomes" id="UP000225706"/>
    </source>
</evidence>
<dbReference type="STRING" id="50429.A0A2B4R6Y1"/>
<gene>
    <name evidence="2" type="ORF">AWC38_SpisGene24119</name>
</gene>
<name>A0A2B4R6Y1_STYPI</name>
<comment type="caution">
    <text evidence="2">The sequence shown here is derived from an EMBL/GenBank/DDBJ whole genome shotgun (WGS) entry which is preliminary data.</text>
</comment>
<dbReference type="AlphaFoldDB" id="A0A2B4R6Y1"/>
<keyword evidence="3" id="KW-1185">Reference proteome</keyword>
<sequence length="370" mass="41862">MPNLQHAVQSIRVVDNARAGCHPFQVGKRGPDIIFSDPQNRKIDKYTIESSALEDFGRGNEDSVEGPLAQRSFRPPCGIDIEFDNVLYKTDAMSGTSALGLIHNSRVFLEENEQAIYHDVNTHLSKTLSGPHGNVAGKTIDTVRLVEWRLNRLNEVTKQLNYHENNLLSCMTLDVEHFHSTIHVKSDVMSMLQYYRSFGNCVKENVNRLSAWGAFYFTHLRSWYPLPEGSIQFQEMPTMKPLPARELSLDGCQRLTELANVYGGAVRQRYVRQEMTRAKAGTLPSACYETNLPVQRVMLSRDDIHDDSKAPLQPVESNSEDSSGESEDEDENIEFDSDESVENDGSEDDTRTKSYDEPQLAPEALFLVER</sequence>
<proteinExistence type="predicted"/>